<keyword evidence="3" id="KW-0805">Transcription regulation</keyword>
<dbReference type="AlphaFoldDB" id="A0A367J972"/>
<dbReference type="InterPro" id="IPR040159">
    <property type="entry name" value="CLS_fam"/>
</dbReference>
<evidence type="ECO:0000313" key="9">
    <source>
        <dbReference type="EMBL" id="RCH86445.1"/>
    </source>
</evidence>
<organism evidence="9 10">
    <name type="scientific">Rhizopus stolonifer</name>
    <name type="common">Rhizopus nigricans</name>
    <dbReference type="NCBI Taxonomy" id="4846"/>
    <lineage>
        <taxon>Eukaryota</taxon>
        <taxon>Fungi</taxon>
        <taxon>Fungi incertae sedis</taxon>
        <taxon>Mucoromycota</taxon>
        <taxon>Mucoromycotina</taxon>
        <taxon>Mucoromycetes</taxon>
        <taxon>Mucorales</taxon>
        <taxon>Mucorineae</taxon>
        <taxon>Rhizopodaceae</taxon>
        <taxon>Rhizopus</taxon>
    </lineage>
</organism>
<dbReference type="InterPro" id="IPR015350">
    <property type="entry name" value="Beta-trefoil_DNA-bd_dom"/>
</dbReference>
<dbReference type="SUPFAM" id="SSF49417">
    <property type="entry name" value="p53-like transcription factors"/>
    <property type="match status" value="1"/>
</dbReference>
<evidence type="ECO:0000256" key="2">
    <source>
        <dbReference type="ARBA" id="ARBA00009704"/>
    </source>
</evidence>
<accession>A0A367J972</accession>
<reference evidence="9 10" key="1">
    <citation type="journal article" date="2018" name="G3 (Bethesda)">
        <title>Phylogenetic and Phylogenomic Definition of Rhizopus Species.</title>
        <authorList>
            <person name="Gryganskyi A.P."/>
            <person name="Golan J."/>
            <person name="Dolatabadi S."/>
            <person name="Mondo S."/>
            <person name="Robb S."/>
            <person name="Idnurm A."/>
            <person name="Muszewska A."/>
            <person name="Steczkiewicz K."/>
            <person name="Masonjones S."/>
            <person name="Liao H.L."/>
            <person name="Gajdeczka M.T."/>
            <person name="Anike F."/>
            <person name="Vuek A."/>
            <person name="Anishchenko I.M."/>
            <person name="Voigt K."/>
            <person name="de Hoog G.S."/>
            <person name="Smith M.E."/>
            <person name="Heitman J."/>
            <person name="Vilgalys R."/>
            <person name="Stajich J.E."/>
        </authorList>
    </citation>
    <scope>NUCLEOTIDE SEQUENCE [LARGE SCALE GENOMIC DNA]</scope>
    <source>
        <strain evidence="9 10">LSU 92-RS-03</strain>
    </source>
</reference>
<dbReference type="InterPro" id="IPR037095">
    <property type="entry name" value="RBP-J/Cbf11_DNA-bd_sf"/>
</dbReference>
<dbReference type="GO" id="GO:0001228">
    <property type="term" value="F:DNA-binding transcription activator activity, RNA polymerase II-specific"/>
    <property type="evidence" value="ECO:0007669"/>
    <property type="project" value="InterPro"/>
</dbReference>
<keyword evidence="4" id="KW-0238">DNA-binding</keyword>
<dbReference type="EMBL" id="PJQM01003932">
    <property type="protein sequence ID" value="RCH86445.1"/>
    <property type="molecule type" value="Genomic_DNA"/>
</dbReference>
<feature type="non-terminal residue" evidence="9">
    <location>
        <position position="591"/>
    </location>
</feature>
<comment type="similarity">
    <text evidence="2">Belongs to the Su(H) family.</text>
</comment>
<evidence type="ECO:0000256" key="1">
    <source>
        <dbReference type="ARBA" id="ARBA00004123"/>
    </source>
</evidence>
<dbReference type="SMART" id="SM01267">
    <property type="entry name" value="LAG1_DNAbind"/>
    <property type="match status" value="1"/>
</dbReference>
<evidence type="ECO:0000256" key="5">
    <source>
        <dbReference type="ARBA" id="ARBA00023163"/>
    </source>
</evidence>
<gene>
    <name evidence="9" type="ORF">CU098_006021</name>
</gene>
<dbReference type="InterPro" id="IPR038007">
    <property type="entry name" value="RBP-Jkappa_IPT"/>
</dbReference>
<evidence type="ECO:0000256" key="4">
    <source>
        <dbReference type="ARBA" id="ARBA00023125"/>
    </source>
</evidence>
<dbReference type="GO" id="GO:0000978">
    <property type="term" value="F:RNA polymerase II cis-regulatory region sequence-specific DNA binding"/>
    <property type="evidence" value="ECO:0007669"/>
    <property type="project" value="InterPro"/>
</dbReference>
<comment type="subcellular location">
    <subcellularLocation>
        <location evidence="1">Nucleus</location>
    </subcellularLocation>
</comment>
<dbReference type="PANTHER" id="PTHR10665">
    <property type="entry name" value="RECOMBINING BINDING PROTEIN SUPPRESSOR OF HAIRLESS"/>
    <property type="match status" value="1"/>
</dbReference>
<dbReference type="SUPFAM" id="SSF110217">
    <property type="entry name" value="DNA-binding protein LAG-1 (CSL)"/>
    <property type="match status" value="1"/>
</dbReference>
<keyword evidence="6" id="KW-0539">Nucleus</keyword>
<dbReference type="Proteomes" id="UP000253551">
    <property type="component" value="Unassembled WGS sequence"/>
</dbReference>
<feature type="domain" description="RBP-J/Cbf11/Cbf12 DNA binding" evidence="7">
    <location>
        <begin position="129"/>
        <end position="272"/>
    </location>
</feature>
<dbReference type="FunFam" id="2.60.40.1450:FF:000003">
    <property type="entry name" value="Related to J kappa-recombination signal binding protein"/>
    <property type="match status" value="1"/>
</dbReference>
<keyword evidence="5" id="KW-0804">Transcription</keyword>
<dbReference type="GO" id="GO:0005634">
    <property type="term" value="C:nucleus"/>
    <property type="evidence" value="ECO:0007669"/>
    <property type="project" value="UniProtKB-SubCell"/>
</dbReference>
<dbReference type="Gene3D" id="2.60.40.1450">
    <property type="entry name" value="LAG1, DNA binding domain"/>
    <property type="match status" value="1"/>
</dbReference>
<dbReference type="SMART" id="SM01268">
    <property type="entry name" value="BTD"/>
    <property type="match status" value="1"/>
</dbReference>
<dbReference type="Gene3D" id="2.60.40.10">
    <property type="entry name" value="Immunoglobulins"/>
    <property type="match status" value="1"/>
</dbReference>
<dbReference type="Gene3D" id="2.80.10.50">
    <property type="match status" value="1"/>
</dbReference>
<evidence type="ECO:0000259" key="8">
    <source>
        <dbReference type="SMART" id="SM01268"/>
    </source>
</evidence>
<dbReference type="InterPro" id="IPR013783">
    <property type="entry name" value="Ig-like_fold"/>
</dbReference>
<proteinExistence type="inferred from homology"/>
<evidence type="ECO:0000256" key="3">
    <source>
        <dbReference type="ARBA" id="ARBA00023015"/>
    </source>
</evidence>
<sequence length="591" mass="66237">MNYPELLLSNDMEECDMIYSNESLPSSWSSHSSMNDYQVFQQSMFSPSFLDALKQEPFMFEPLKTIPYHHSPTNTTISSPTSNYDNSNLFQPIPEEKKDDKNLIYSRPRDIQTKSLVQRYLSTKQTERRVTILTSKVAQKSYGTEKRFLCPPPSTILSGSDTWWSYNQYAPSLTISITGEKVSHQGTIDWYKDGTLLDPSSAIAHANQSSHLSGNCVSKQLHISDTDDKRKKAQVQVDIMSAQGVPLGVYYSKPIKVISKPSKKRQSLRNMDLCIHHGSTVALFNRMRSQTISTKYLGVSSAMTQEQGPGTCFHHPENPQYPPPPAVAIQAPYQPMALHYNQPIVLQCVSTGLVSPIMVIRRVDKGSKVVGGNQVQDLSFPTGGEYGDEALGDPVSQLHKVSFQIVQDLTPAQYNKTTFQPQVFPPMSEWTLPQRSHQVSYLACMNDVVGIHRVNEEREMICSDPARKRRLHDAGRQELNGDCWTEDVSDAAVWTLVGTDSVSFCFSSTSSGSKDVAPHLTLAQPGTVEGDHLSPRLTVWLGDLECKTEYKSRYLLSWTVPEREKLLDSLSAQFDPDTNGHKIPILLVHQD</sequence>
<comment type="caution">
    <text evidence="9">The sequence shown here is derived from an EMBL/GenBank/DDBJ whole genome shotgun (WGS) entry which is preliminary data.</text>
</comment>
<dbReference type="STRING" id="4846.A0A367J972"/>
<dbReference type="Pfam" id="PF09271">
    <property type="entry name" value="LAG1-DNAbind"/>
    <property type="match status" value="1"/>
</dbReference>
<dbReference type="Pfam" id="PF20144">
    <property type="entry name" value="TIG_SUH"/>
    <property type="match status" value="1"/>
</dbReference>
<evidence type="ECO:0000259" key="7">
    <source>
        <dbReference type="SMART" id="SM01267"/>
    </source>
</evidence>
<evidence type="ECO:0000313" key="10">
    <source>
        <dbReference type="Proteomes" id="UP000253551"/>
    </source>
</evidence>
<feature type="domain" description="Beta-trefoil DNA-binding" evidence="8">
    <location>
        <begin position="273"/>
        <end position="445"/>
    </location>
</feature>
<name>A0A367J972_RHIST</name>
<keyword evidence="10" id="KW-1185">Reference proteome</keyword>
<evidence type="ECO:0000256" key="6">
    <source>
        <dbReference type="ARBA" id="ARBA00023242"/>
    </source>
</evidence>
<protein>
    <submittedName>
        <fullName evidence="9">Uncharacterized protein</fullName>
    </submittedName>
</protein>
<dbReference type="InterPro" id="IPR008967">
    <property type="entry name" value="p53-like_TF_DNA-bd_sf"/>
</dbReference>
<dbReference type="InterPro" id="IPR015351">
    <property type="entry name" value="RBP-J/Cbf11/Cbf12_DNA-bd"/>
</dbReference>
<dbReference type="OrthoDB" id="5600360at2759"/>
<dbReference type="InterPro" id="IPR036358">
    <property type="entry name" value="BTD_sf"/>
</dbReference>